<keyword evidence="1" id="KW-0812">Transmembrane</keyword>
<dbReference type="EMBL" id="MU004246">
    <property type="protein sequence ID" value="KAF2663329.1"/>
    <property type="molecule type" value="Genomic_DNA"/>
</dbReference>
<dbReference type="OrthoDB" id="5593235at2759"/>
<accession>A0A6A6TTD5</accession>
<dbReference type="Proteomes" id="UP000799302">
    <property type="component" value="Unassembled WGS sequence"/>
</dbReference>
<proteinExistence type="predicted"/>
<keyword evidence="3" id="KW-1185">Reference proteome</keyword>
<sequence>MFAHYLQGRMGPKTPTFSRQTIFTVVVFFTLLIWSWQIFGSSTPRTRESSKPSAPIVDPLPPYVKPRYWSASHLGGLEGIKAFPKPDGLNKIVAIIFYGRPATVSILDCYLKRNLIKNGGMLDEVVWIVRTNDTSHKAYLDVLLAEEDAYTKWNVTFGENEDYRSAYDRVQNGTMYIKIDDDIVFMEDTVIPSIVDSKWKNPDYFIISANIMNQPSLSWVHWRLGAVRPYLPEIEPAPPSDVVPEELRVEWKASALPDWTSSDPEWIMSLEYISPYKKHRWLPVKYDTSNRSIDDTPIIFTDFNAFSEGLWKWTIAAQQHYSFFENLEKNELWRYKFSEWNYNYTRMGIQFVAMMGEDINMGKPIVERDDEYYFSEVMTQKTSRHGVVDGRSLVAHYSFKPQRDGIASTDILDRYRTFADENICIQPVRPIY</sequence>
<feature type="transmembrane region" description="Helical" evidence="1">
    <location>
        <begin position="21"/>
        <end position="39"/>
    </location>
</feature>
<dbReference type="AlphaFoldDB" id="A0A6A6TTD5"/>
<name>A0A6A6TTD5_9PEZI</name>
<evidence type="ECO:0000313" key="3">
    <source>
        <dbReference type="Proteomes" id="UP000799302"/>
    </source>
</evidence>
<organism evidence="2 3">
    <name type="scientific">Microthyrium microscopicum</name>
    <dbReference type="NCBI Taxonomy" id="703497"/>
    <lineage>
        <taxon>Eukaryota</taxon>
        <taxon>Fungi</taxon>
        <taxon>Dikarya</taxon>
        <taxon>Ascomycota</taxon>
        <taxon>Pezizomycotina</taxon>
        <taxon>Dothideomycetes</taxon>
        <taxon>Dothideomycetes incertae sedis</taxon>
        <taxon>Microthyriales</taxon>
        <taxon>Microthyriaceae</taxon>
        <taxon>Microthyrium</taxon>
    </lineage>
</organism>
<evidence type="ECO:0000256" key="1">
    <source>
        <dbReference type="SAM" id="Phobius"/>
    </source>
</evidence>
<protein>
    <submittedName>
        <fullName evidence="2">Uncharacterized protein</fullName>
    </submittedName>
</protein>
<keyword evidence="1" id="KW-0472">Membrane</keyword>
<gene>
    <name evidence="2" type="ORF">BT63DRAFT_124844</name>
</gene>
<evidence type="ECO:0000313" key="2">
    <source>
        <dbReference type="EMBL" id="KAF2663329.1"/>
    </source>
</evidence>
<reference evidence="2" key="1">
    <citation type="journal article" date="2020" name="Stud. Mycol.">
        <title>101 Dothideomycetes genomes: a test case for predicting lifestyles and emergence of pathogens.</title>
        <authorList>
            <person name="Haridas S."/>
            <person name="Albert R."/>
            <person name="Binder M."/>
            <person name="Bloem J."/>
            <person name="Labutti K."/>
            <person name="Salamov A."/>
            <person name="Andreopoulos B."/>
            <person name="Baker S."/>
            <person name="Barry K."/>
            <person name="Bills G."/>
            <person name="Bluhm B."/>
            <person name="Cannon C."/>
            <person name="Castanera R."/>
            <person name="Culley D."/>
            <person name="Daum C."/>
            <person name="Ezra D."/>
            <person name="Gonzalez J."/>
            <person name="Henrissat B."/>
            <person name="Kuo A."/>
            <person name="Liang C."/>
            <person name="Lipzen A."/>
            <person name="Lutzoni F."/>
            <person name="Magnuson J."/>
            <person name="Mondo S."/>
            <person name="Nolan M."/>
            <person name="Ohm R."/>
            <person name="Pangilinan J."/>
            <person name="Park H.-J."/>
            <person name="Ramirez L."/>
            <person name="Alfaro M."/>
            <person name="Sun H."/>
            <person name="Tritt A."/>
            <person name="Yoshinaga Y."/>
            <person name="Zwiers L.-H."/>
            <person name="Turgeon B."/>
            <person name="Goodwin S."/>
            <person name="Spatafora J."/>
            <person name="Crous P."/>
            <person name="Grigoriev I."/>
        </authorList>
    </citation>
    <scope>NUCLEOTIDE SEQUENCE</scope>
    <source>
        <strain evidence="2">CBS 115976</strain>
    </source>
</reference>
<keyword evidence="1" id="KW-1133">Transmembrane helix</keyword>